<dbReference type="EMBL" id="CP059399">
    <property type="protein sequence ID" value="QLY28500.1"/>
    <property type="molecule type" value="Genomic_DNA"/>
</dbReference>
<protein>
    <submittedName>
        <fullName evidence="2">Uncharacterized protein</fullName>
    </submittedName>
</protein>
<sequence>MSADNDQRRGGPPAGPPGADAGMDEQALSARLAGDETQERLVDSWLLARWAPAAGRDTHRTAREFS</sequence>
<accession>A0A7D6ZF79</accession>
<evidence type="ECO:0000256" key="1">
    <source>
        <dbReference type="SAM" id="MobiDB-lite"/>
    </source>
</evidence>
<dbReference type="Proteomes" id="UP000515512">
    <property type="component" value="Chromosome"/>
</dbReference>
<evidence type="ECO:0000313" key="2">
    <source>
        <dbReference type="EMBL" id="QLY28500.1"/>
    </source>
</evidence>
<reference evidence="2 3" key="1">
    <citation type="submission" date="2020-07" db="EMBL/GenBank/DDBJ databases">
        <authorList>
            <person name="Zhuang K."/>
            <person name="Ran Y."/>
        </authorList>
    </citation>
    <scope>NUCLEOTIDE SEQUENCE [LARGE SCALE GENOMIC DNA]</scope>
    <source>
        <strain evidence="2 3">WCH-YHL-001</strain>
    </source>
</reference>
<evidence type="ECO:0000313" key="3">
    <source>
        <dbReference type="Proteomes" id="UP000515512"/>
    </source>
</evidence>
<name>A0A7D6ZF79_9NOCA</name>
<keyword evidence="3" id="KW-1185">Reference proteome</keyword>
<organism evidence="2 3">
    <name type="scientific">Nocardia huaxiensis</name>
    <dbReference type="NCBI Taxonomy" id="2755382"/>
    <lineage>
        <taxon>Bacteria</taxon>
        <taxon>Bacillati</taxon>
        <taxon>Actinomycetota</taxon>
        <taxon>Actinomycetes</taxon>
        <taxon>Mycobacteriales</taxon>
        <taxon>Nocardiaceae</taxon>
        <taxon>Nocardia</taxon>
    </lineage>
</organism>
<dbReference type="KEGG" id="nhu:H0264_24420"/>
<feature type="region of interest" description="Disordered" evidence="1">
    <location>
        <begin position="1"/>
        <end position="36"/>
    </location>
</feature>
<dbReference type="RefSeq" id="WP_181579706.1">
    <property type="nucleotide sequence ID" value="NZ_CP059399.1"/>
</dbReference>
<proteinExistence type="predicted"/>
<gene>
    <name evidence="2" type="ORF">H0264_24420</name>
</gene>
<dbReference type="AlphaFoldDB" id="A0A7D6ZF79"/>